<gene>
    <name evidence="2" type="ORF">DU478_16730</name>
</gene>
<keyword evidence="2" id="KW-0808">Transferase</keyword>
<evidence type="ECO:0000313" key="3">
    <source>
        <dbReference type="Proteomes" id="UP000253977"/>
    </source>
</evidence>
<dbReference type="OrthoDB" id="63487at2"/>
<dbReference type="AlphaFoldDB" id="A0A369TIH6"/>
<dbReference type="InterPro" id="IPR002731">
    <property type="entry name" value="ATPase_BadF"/>
</dbReference>
<dbReference type="InterPro" id="IPR052519">
    <property type="entry name" value="Euk-type_GlcNAc_Kinase"/>
</dbReference>
<proteinExistence type="predicted"/>
<reference evidence="2 3" key="1">
    <citation type="submission" date="2018-07" db="EMBL/GenBank/DDBJ databases">
        <title>Thalassococcus profundi sp. nov., a marine bacterium isolated from deep seawater of Okinawa Trough.</title>
        <authorList>
            <person name="Yu M."/>
        </authorList>
    </citation>
    <scope>NUCLEOTIDE SEQUENCE [LARGE SCALE GENOMIC DNA]</scope>
    <source>
        <strain evidence="2 3">WRAS1</strain>
    </source>
</reference>
<sequence length="296" mass="30291">MNDTTPQTYLGLDGGGSGCRLAICDRSGRRLAETRGGAANYTSDPDATVRNLRAAIAAAAQEAGLDPAGLASCVAHLGLAGIMDAAQAATLAAAMPCDRITVTDDRPTTAAGALGSRDGAVAAVGTGSFVAVRRGESLRHFGGWGLRFGDQASGAWLGRSALERCLLVWDGLSDPSQLTSEIWQRFEDTPARMVAFGATSSPGALAEFAPLVIDAAASGDAQGRALMQAGADYIESCLAAVELRGDEVLCLTGGIGPHFAEYLTPETRQRLCPPQGSALDGALSLARAALDGDIAR</sequence>
<name>A0A369TIH6_9RHOB</name>
<evidence type="ECO:0000313" key="2">
    <source>
        <dbReference type="EMBL" id="RDD65078.1"/>
    </source>
</evidence>
<dbReference type="RefSeq" id="WP_114512114.1">
    <property type="nucleotide sequence ID" value="NZ_QPMK01000015.1"/>
</dbReference>
<feature type="domain" description="ATPase BadF/BadG/BcrA/BcrD type" evidence="1">
    <location>
        <begin position="10"/>
        <end position="255"/>
    </location>
</feature>
<dbReference type="CDD" id="cd24082">
    <property type="entry name" value="ASKHA_NBD_GspK-like"/>
    <property type="match status" value="1"/>
</dbReference>
<evidence type="ECO:0000259" key="1">
    <source>
        <dbReference type="Pfam" id="PF01869"/>
    </source>
</evidence>
<dbReference type="SUPFAM" id="SSF53067">
    <property type="entry name" value="Actin-like ATPase domain"/>
    <property type="match status" value="2"/>
</dbReference>
<dbReference type="PANTHER" id="PTHR43190">
    <property type="entry name" value="N-ACETYL-D-GLUCOSAMINE KINASE"/>
    <property type="match status" value="1"/>
</dbReference>
<dbReference type="InterPro" id="IPR043129">
    <property type="entry name" value="ATPase_NBD"/>
</dbReference>
<dbReference type="EMBL" id="QPMK01000015">
    <property type="protein sequence ID" value="RDD65078.1"/>
    <property type="molecule type" value="Genomic_DNA"/>
</dbReference>
<keyword evidence="3" id="KW-1185">Reference proteome</keyword>
<protein>
    <submittedName>
        <fullName evidence="2">N-acetylglucosamine kinase</fullName>
    </submittedName>
</protein>
<dbReference type="PANTHER" id="PTHR43190:SF3">
    <property type="entry name" value="N-ACETYL-D-GLUCOSAMINE KINASE"/>
    <property type="match status" value="1"/>
</dbReference>
<dbReference type="Proteomes" id="UP000253977">
    <property type="component" value="Unassembled WGS sequence"/>
</dbReference>
<keyword evidence="2" id="KW-0418">Kinase</keyword>
<dbReference type="GO" id="GO:0016301">
    <property type="term" value="F:kinase activity"/>
    <property type="evidence" value="ECO:0007669"/>
    <property type="project" value="UniProtKB-KW"/>
</dbReference>
<dbReference type="Pfam" id="PF01869">
    <property type="entry name" value="BcrAD_BadFG"/>
    <property type="match status" value="1"/>
</dbReference>
<accession>A0A369TIH6</accession>
<organism evidence="2 3">
    <name type="scientific">Thalassococcus profundi</name>
    <dbReference type="NCBI Taxonomy" id="2282382"/>
    <lineage>
        <taxon>Bacteria</taxon>
        <taxon>Pseudomonadati</taxon>
        <taxon>Pseudomonadota</taxon>
        <taxon>Alphaproteobacteria</taxon>
        <taxon>Rhodobacterales</taxon>
        <taxon>Roseobacteraceae</taxon>
        <taxon>Thalassococcus</taxon>
    </lineage>
</organism>
<comment type="caution">
    <text evidence="2">The sequence shown here is derived from an EMBL/GenBank/DDBJ whole genome shotgun (WGS) entry which is preliminary data.</text>
</comment>
<dbReference type="Gene3D" id="3.30.420.40">
    <property type="match status" value="2"/>
</dbReference>